<evidence type="ECO:0000313" key="2">
    <source>
        <dbReference type="EMBL" id="KAF8782200.1"/>
    </source>
</evidence>
<name>A0A8T0EVR3_ARGBR</name>
<comment type="caution">
    <text evidence="2">The sequence shown here is derived from an EMBL/GenBank/DDBJ whole genome shotgun (WGS) entry which is preliminary data.</text>
</comment>
<evidence type="ECO:0000256" key="1">
    <source>
        <dbReference type="SAM" id="MobiDB-lite"/>
    </source>
</evidence>
<keyword evidence="3" id="KW-1185">Reference proteome</keyword>
<proteinExistence type="predicted"/>
<feature type="region of interest" description="Disordered" evidence="1">
    <location>
        <begin position="224"/>
        <end position="243"/>
    </location>
</feature>
<gene>
    <name evidence="2" type="ORF">HNY73_012520</name>
</gene>
<dbReference type="Proteomes" id="UP000807504">
    <property type="component" value="Unassembled WGS sequence"/>
</dbReference>
<dbReference type="EMBL" id="JABXBU010001863">
    <property type="protein sequence ID" value="KAF8782200.1"/>
    <property type="molecule type" value="Genomic_DNA"/>
</dbReference>
<evidence type="ECO:0000313" key="3">
    <source>
        <dbReference type="Proteomes" id="UP000807504"/>
    </source>
</evidence>
<accession>A0A8T0EVR3</accession>
<reference evidence="2" key="2">
    <citation type="submission" date="2020-06" db="EMBL/GenBank/DDBJ databases">
        <authorList>
            <person name="Sheffer M."/>
        </authorList>
    </citation>
    <scope>NUCLEOTIDE SEQUENCE</scope>
</reference>
<feature type="compositionally biased region" description="Basic and acidic residues" evidence="1">
    <location>
        <begin position="19"/>
        <end position="29"/>
    </location>
</feature>
<feature type="compositionally biased region" description="Basic and acidic residues" evidence="1">
    <location>
        <begin position="68"/>
        <end position="91"/>
    </location>
</feature>
<protein>
    <submittedName>
        <fullName evidence="2">Uncharacterized protein</fullName>
    </submittedName>
</protein>
<organism evidence="2 3">
    <name type="scientific">Argiope bruennichi</name>
    <name type="common">Wasp spider</name>
    <name type="synonym">Aranea bruennichi</name>
    <dbReference type="NCBI Taxonomy" id="94029"/>
    <lineage>
        <taxon>Eukaryota</taxon>
        <taxon>Metazoa</taxon>
        <taxon>Ecdysozoa</taxon>
        <taxon>Arthropoda</taxon>
        <taxon>Chelicerata</taxon>
        <taxon>Arachnida</taxon>
        <taxon>Araneae</taxon>
        <taxon>Araneomorphae</taxon>
        <taxon>Entelegynae</taxon>
        <taxon>Araneoidea</taxon>
        <taxon>Araneidae</taxon>
        <taxon>Argiope</taxon>
    </lineage>
</organism>
<dbReference type="AlphaFoldDB" id="A0A8T0EVR3"/>
<reference evidence="2" key="1">
    <citation type="journal article" date="2020" name="bioRxiv">
        <title>Chromosome-level reference genome of the European wasp spider Argiope bruennichi: a resource for studies on range expansion and evolutionary adaptation.</title>
        <authorList>
            <person name="Sheffer M.M."/>
            <person name="Hoppe A."/>
            <person name="Krehenwinkel H."/>
            <person name="Uhl G."/>
            <person name="Kuss A.W."/>
            <person name="Jensen L."/>
            <person name="Jensen C."/>
            <person name="Gillespie R.G."/>
            <person name="Hoff K.J."/>
            <person name="Prost S."/>
        </authorList>
    </citation>
    <scope>NUCLEOTIDE SEQUENCE</scope>
</reference>
<sequence length="243" mass="27600">MASTIKLLPTTVTPASTDTTERKGSDRRPTPNADTESSKKFAQTLRNPEHRQQVQSSVEKPPNPKTHLHLEKKQPYRQLDNMDSREREISRHGHGQLNEGNQLAKHQNKNHVLLLSLVSRNTNEKEDRLAKQAADSDSPIHSPEPYPIFIHKVQYRAKPCWKSGNNGMGGQWRKTGRVIYQLLPKSHSKIRPGEGKKFSSHRPCPFPPTLKRFNCTDELTAPAAAKWGSPLHTKPQSPFKLHR</sequence>
<feature type="compositionally biased region" description="Polar residues" evidence="1">
    <location>
        <begin position="32"/>
        <end position="46"/>
    </location>
</feature>
<feature type="region of interest" description="Disordered" evidence="1">
    <location>
        <begin position="1"/>
        <end position="103"/>
    </location>
</feature>